<evidence type="ECO:0000259" key="1">
    <source>
        <dbReference type="PROSITE" id="PS51746"/>
    </source>
</evidence>
<feature type="domain" description="PPM-type phosphatase" evidence="1">
    <location>
        <begin position="13"/>
        <end position="243"/>
    </location>
</feature>
<dbReference type="InterPro" id="IPR001932">
    <property type="entry name" value="PPM-type_phosphatase-like_dom"/>
</dbReference>
<reference evidence="3" key="1">
    <citation type="submission" date="2015-07" db="EMBL/GenBank/DDBJ databases">
        <authorList>
            <person name="Rodrigo-Torres Lidia"/>
            <person name="Arahal R.David."/>
        </authorList>
    </citation>
    <scope>NUCLEOTIDE SEQUENCE [LARGE SCALE GENOMIC DNA]</scope>
    <source>
        <strain evidence="3">CECT 4801</strain>
    </source>
</reference>
<evidence type="ECO:0000313" key="3">
    <source>
        <dbReference type="Proteomes" id="UP000048926"/>
    </source>
</evidence>
<dbReference type="EC" id="3.1.3.16" evidence="2"/>
<dbReference type="SMART" id="SM00331">
    <property type="entry name" value="PP2C_SIG"/>
    <property type="match status" value="1"/>
</dbReference>
<dbReference type="SMART" id="SM00332">
    <property type="entry name" value="PP2Cc"/>
    <property type="match status" value="1"/>
</dbReference>
<dbReference type="InterPro" id="IPR036457">
    <property type="entry name" value="PPM-type-like_dom_sf"/>
</dbReference>
<gene>
    <name evidence="2" type="primary">pstP</name>
    <name evidence="2" type="ORF">LAL4801_00498</name>
</gene>
<keyword evidence="2" id="KW-0378">Hydrolase</keyword>
<dbReference type="AlphaFoldDB" id="A0A0M6XYH3"/>
<dbReference type="STRING" id="187304.B0E33_27600"/>
<organism evidence="2 3">
    <name type="scientific">Roseibium aggregatum</name>
    <dbReference type="NCBI Taxonomy" id="187304"/>
    <lineage>
        <taxon>Bacteria</taxon>
        <taxon>Pseudomonadati</taxon>
        <taxon>Pseudomonadota</taxon>
        <taxon>Alphaproteobacteria</taxon>
        <taxon>Hyphomicrobiales</taxon>
        <taxon>Stappiaceae</taxon>
        <taxon>Roseibium</taxon>
    </lineage>
</organism>
<dbReference type="SUPFAM" id="SSF81606">
    <property type="entry name" value="PP2C-like"/>
    <property type="match status" value="1"/>
</dbReference>
<dbReference type="InterPro" id="IPR015655">
    <property type="entry name" value="PP2C"/>
</dbReference>
<dbReference type="GO" id="GO:0004722">
    <property type="term" value="F:protein serine/threonine phosphatase activity"/>
    <property type="evidence" value="ECO:0007669"/>
    <property type="project" value="UniProtKB-EC"/>
</dbReference>
<proteinExistence type="predicted"/>
<dbReference type="Proteomes" id="UP000048926">
    <property type="component" value="Unassembled WGS sequence"/>
</dbReference>
<dbReference type="Pfam" id="PF13672">
    <property type="entry name" value="PP2C_2"/>
    <property type="match status" value="1"/>
</dbReference>
<accession>A0A0M6XYH3</accession>
<dbReference type="PANTHER" id="PTHR47992">
    <property type="entry name" value="PROTEIN PHOSPHATASE"/>
    <property type="match status" value="1"/>
</dbReference>
<sequence>MIEQMEASMRGFAIGLTHVGRVRQHNEDTFYVDEGKGVFAVMDGAGGMHDGAMASSLVREALASIAQPRSAEDLLEQFESRLITAKDRIEQAAAKANGAAMGTTIAALLISGSNFACLWAGDSRVYRLRNGRLEQLTTDHTEAQELVDQNVLTPEEARTFARRHVITRAIGSGIELELELVSGNLRQGDRFLLCSDGLTGHLDDSVIGTFLMNGAPKPTAQCLINGALEEGGSDNVTVVIVDIDAMSAREGVRN</sequence>
<keyword evidence="3" id="KW-1185">Reference proteome</keyword>
<evidence type="ECO:0000313" key="2">
    <source>
        <dbReference type="EMBL" id="CTQ42078.1"/>
    </source>
</evidence>
<name>A0A0M6XYH3_9HYPH</name>
<dbReference type="OrthoDB" id="9801841at2"/>
<dbReference type="RefSeq" id="WP_022999356.1">
    <property type="nucleotide sequence ID" value="NZ_CP045617.1"/>
</dbReference>
<dbReference type="EMBL" id="CXST01000001">
    <property type="protein sequence ID" value="CTQ42078.1"/>
    <property type="molecule type" value="Genomic_DNA"/>
</dbReference>
<dbReference type="PROSITE" id="PS51746">
    <property type="entry name" value="PPM_2"/>
    <property type="match status" value="1"/>
</dbReference>
<dbReference type="CDD" id="cd00143">
    <property type="entry name" value="PP2Cc"/>
    <property type="match status" value="1"/>
</dbReference>
<dbReference type="Gene3D" id="3.60.40.10">
    <property type="entry name" value="PPM-type phosphatase domain"/>
    <property type="match status" value="1"/>
</dbReference>
<protein>
    <submittedName>
        <fullName evidence="2">PP2C-family Ser/Thr phosphatase</fullName>
        <ecNumber evidence="2">3.1.3.16</ecNumber>
    </submittedName>
</protein>